<gene>
    <name evidence="7" type="ORF">MNBD_PLANCTO03-764</name>
</gene>
<evidence type="ECO:0000256" key="3">
    <source>
        <dbReference type="ARBA" id="ARBA00022960"/>
    </source>
</evidence>
<evidence type="ECO:0000256" key="1">
    <source>
        <dbReference type="ARBA" id="ARBA00004752"/>
    </source>
</evidence>
<evidence type="ECO:0000256" key="4">
    <source>
        <dbReference type="ARBA" id="ARBA00022984"/>
    </source>
</evidence>
<keyword evidence="5" id="KW-0961">Cell wall biogenesis/degradation</keyword>
<reference evidence="7" key="1">
    <citation type="submission" date="2018-06" db="EMBL/GenBank/DDBJ databases">
        <authorList>
            <person name="Zhirakovskaya E."/>
        </authorList>
    </citation>
    <scope>NUCLEOTIDE SEQUENCE</scope>
</reference>
<dbReference type="GO" id="GO:0016740">
    <property type="term" value="F:transferase activity"/>
    <property type="evidence" value="ECO:0007669"/>
    <property type="project" value="UniProtKB-KW"/>
</dbReference>
<evidence type="ECO:0000313" key="7">
    <source>
        <dbReference type="EMBL" id="VAX39224.1"/>
    </source>
</evidence>
<dbReference type="GO" id="GO:0071555">
    <property type="term" value="P:cell wall organization"/>
    <property type="evidence" value="ECO:0007669"/>
    <property type="project" value="UniProtKB-KW"/>
</dbReference>
<name>A0A3B1DST8_9ZZZZ</name>
<dbReference type="SUPFAM" id="SSF141523">
    <property type="entry name" value="L,D-transpeptidase catalytic domain-like"/>
    <property type="match status" value="1"/>
</dbReference>
<proteinExistence type="predicted"/>
<organism evidence="7">
    <name type="scientific">hydrothermal vent metagenome</name>
    <dbReference type="NCBI Taxonomy" id="652676"/>
    <lineage>
        <taxon>unclassified sequences</taxon>
        <taxon>metagenomes</taxon>
        <taxon>ecological metagenomes</taxon>
    </lineage>
</organism>
<dbReference type="Gene3D" id="2.40.440.10">
    <property type="entry name" value="L,D-transpeptidase catalytic domain-like"/>
    <property type="match status" value="1"/>
</dbReference>
<dbReference type="GO" id="GO:0009252">
    <property type="term" value="P:peptidoglycan biosynthetic process"/>
    <property type="evidence" value="ECO:0007669"/>
    <property type="project" value="UniProtKB-UniPathway"/>
</dbReference>
<feature type="domain" description="L,D-TPase catalytic" evidence="6">
    <location>
        <begin position="1"/>
        <end position="39"/>
    </location>
</feature>
<evidence type="ECO:0000256" key="5">
    <source>
        <dbReference type="ARBA" id="ARBA00023316"/>
    </source>
</evidence>
<accession>A0A3B1DST8</accession>
<sequence>MEPSSIGQQKSMGCVRMLSGDVELVYEMLVEGISRVRVVD</sequence>
<dbReference type="PROSITE" id="PS52029">
    <property type="entry name" value="LD_TPASE"/>
    <property type="match status" value="1"/>
</dbReference>
<dbReference type="GO" id="GO:0008360">
    <property type="term" value="P:regulation of cell shape"/>
    <property type="evidence" value="ECO:0007669"/>
    <property type="project" value="UniProtKB-KW"/>
</dbReference>
<dbReference type="EMBL" id="UOGK01000210">
    <property type="protein sequence ID" value="VAX39224.1"/>
    <property type="molecule type" value="Genomic_DNA"/>
</dbReference>
<evidence type="ECO:0000259" key="6">
    <source>
        <dbReference type="PROSITE" id="PS52029"/>
    </source>
</evidence>
<dbReference type="InterPro" id="IPR038063">
    <property type="entry name" value="Transpep_catalytic_dom"/>
</dbReference>
<dbReference type="AlphaFoldDB" id="A0A3B1DST8"/>
<keyword evidence="3" id="KW-0133">Cell shape</keyword>
<dbReference type="CDD" id="cd16913">
    <property type="entry name" value="YkuD_like"/>
    <property type="match status" value="1"/>
</dbReference>
<dbReference type="UniPathway" id="UPA00219"/>
<evidence type="ECO:0000256" key="2">
    <source>
        <dbReference type="ARBA" id="ARBA00022679"/>
    </source>
</evidence>
<keyword evidence="4" id="KW-0573">Peptidoglycan synthesis</keyword>
<dbReference type="InterPro" id="IPR005490">
    <property type="entry name" value="LD_TPept_cat_dom"/>
</dbReference>
<protein>
    <recommendedName>
        <fullName evidence="6">L,D-TPase catalytic domain-containing protein</fullName>
    </recommendedName>
</protein>
<comment type="pathway">
    <text evidence="1">Cell wall biogenesis; peptidoglycan biosynthesis.</text>
</comment>
<keyword evidence="2" id="KW-0808">Transferase</keyword>